<proteinExistence type="predicted"/>
<reference evidence="1" key="1">
    <citation type="submission" date="2023-07" db="EMBL/GenBank/DDBJ databases">
        <title>A chromosome-level genome assembly of Lolium multiflorum.</title>
        <authorList>
            <person name="Chen Y."/>
            <person name="Copetti D."/>
            <person name="Kolliker R."/>
            <person name="Studer B."/>
        </authorList>
    </citation>
    <scope>NUCLEOTIDE SEQUENCE</scope>
    <source>
        <strain evidence="1">02402/16</strain>
        <tissue evidence="1">Leaf</tissue>
    </source>
</reference>
<dbReference type="Proteomes" id="UP001231189">
    <property type="component" value="Unassembled WGS sequence"/>
</dbReference>
<keyword evidence="2" id="KW-1185">Reference proteome</keyword>
<evidence type="ECO:0000313" key="1">
    <source>
        <dbReference type="EMBL" id="KAK1621242.1"/>
    </source>
</evidence>
<name>A0AAD8VVJ1_LOLMU</name>
<dbReference type="AlphaFoldDB" id="A0AAD8VVJ1"/>
<organism evidence="1 2">
    <name type="scientific">Lolium multiflorum</name>
    <name type="common">Italian ryegrass</name>
    <name type="synonym">Lolium perenne subsp. multiflorum</name>
    <dbReference type="NCBI Taxonomy" id="4521"/>
    <lineage>
        <taxon>Eukaryota</taxon>
        <taxon>Viridiplantae</taxon>
        <taxon>Streptophyta</taxon>
        <taxon>Embryophyta</taxon>
        <taxon>Tracheophyta</taxon>
        <taxon>Spermatophyta</taxon>
        <taxon>Magnoliopsida</taxon>
        <taxon>Liliopsida</taxon>
        <taxon>Poales</taxon>
        <taxon>Poaceae</taxon>
        <taxon>BOP clade</taxon>
        <taxon>Pooideae</taxon>
        <taxon>Poodae</taxon>
        <taxon>Poeae</taxon>
        <taxon>Poeae Chloroplast Group 2 (Poeae type)</taxon>
        <taxon>Loliodinae</taxon>
        <taxon>Loliinae</taxon>
        <taxon>Lolium</taxon>
    </lineage>
</organism>
<dbReference type="EMBL" id="JAUUTY010000006">
    <property type="protein sequence ID" value="KAK1621242.1"/>
    <property type="molecule type" value="Genomic_DNA"/>
</dbReference>
<accession>A0AAD8VVJ1</accession>
<protein>
    <submittedName>
        <fullName evidence="1">Uncharacterized protein</fullName>
    </submittedName>
</protein>
<comment type="caution">
    <text evidence="1">The sequence shown here is derived from an EMBL/GenBank/DDBJ whole genome shotgun (WGS) entry which is preliminary data.</text>
</comment>
<evidence type="ECO:0000313" key="2">
    <source>
        <dbReference type="Proteomes" id="UP001231189"/>
    </source>
</evidence>
<gene>
    <name evidence="1" type="ORF">QYE76_026759</name>
</gene>
<sequence>MGELKVNVDAGWDEGAKSAGLGVVIRDSHGQMNMVTVEAFFLPVALVDEAEARLAEAFFLRFDSRRRPPPPELEVEGILPPVALIDEKNQKTRAS</sequence>